<reference evidence="6 7" key="1">
    <citation type="submission" date="2022-03" db="EMBL/GenBank/DDBJ databases">
        <title>Pseudonocardia alaer sp. nov., a novel actinomycete isolated from reed forest soil.</title>
        <authorList>
            <person name="Wang L."/>
        </authorList>
    </citation>
    <scope>NUCLEOTIDE SEQUENCE [LARGE SCALE GENOMIC DNA]</scope>
    <source>
        <strain evidence="6 7">Y-16303</strain>
    </source>
</reference>
<dbReference type="PANTHER" id="PTHR30419">
    <property type="entry name" value="HTH-TYPE TRANSCRIPTIONAL REGULATOR YBHD"/>
    <property type="match status" value="1"/>
</dbReference>
<dbReference type="Pfam" id="PF03466">
    <property type="entry name" value="LysR_substrate"/>
    <property type="match status" value="1"/>
</dbReference>
<name>A0ABS9TGZ2_9PSEU</name>
<dbReference type="PANTHER" id="PTHR30419:SF31">
    <property type="entry name" value="BLR3139 PROTEIN"/>
    <property type="match status" value="1"/>
</dbReference>
<comment type="similarity">
    <text evidence="1">Belongs to the LysR transcriptional regulatory family.</text>
</comment>
<accession>A0ABS9TGZ2</accession>
<dbReference type="InterPro" id="IPR036390">
    <property type="entry name" value="WH_DNA-bd_sf"/>
</dbReference>
<evidence type="ECO:0000256" key="2">
    <source>
        <dbReference type="ARBA" id="ARBA00023015"/>
    </source>
</evidence>
<dbReference type="InterPro" id="IPR050950">
    <property type="entry name" value="HTH-type_LysR_regulators"/>
</dbReference>
<dbReference type="InterPro" id="IPR005119">
    <property type="entry name" value="LysR_subst-bd"/>
</dbReference>
<evidence type="ECO:0000256" key="3">
    <source>
        <dbReference type="ARBA" id="ARBA00023125"/>
    </source>
</evidence>
<dbReference type="RefSeq" id="WP_241038163.1">
    <property type="nucleotide sequence ID" value="NZ_BAAAJF010000019.1"/>
</dbReference>
<evidence type="ECO:0000313" key="6">
    <source>
        <dbReference type="EMBL" id="MCH6167683.1"/>
    </source>
</evidence>
<sequence>MELRHLGAFVAVADEASFTRAASRLHIVQSAVSAAVRNLEKELAAVLFERTHHGVKLSEAGRALRPEARATLAAAAAAREAVEQVSGGLRGTVTLGVLQAMRVLSVPDVLASFRSQYPHVTVEIRYAGGSPGNAERVRDGRLDLAFVSLPTRRLPGLTVTPLVREPILLAVAASHRLRTRESVDLTELRDEVFVDFPPGWGVRDANDHAFAAAGVSREVTYEINDATTVLDLVRHGLAAGMIMASAVDGSPGIVLIPVRRHVPFYETSVAVPAGRRLGAAAAALLATIRRTAGTDDPGNPLSA</sequence>
<feature type="domain" description="HTH lysR-type" evidence="5">
    <location>
        <begin position="1"/>
        <end position="58"/>
    </location>
</feature>
<keyword evidence="3" id="KW-0238">DNA-binding</keyword>
<dbReference type="SUPFAM" id="SSF53850">
    <property type="entry name" value="Periplasmic binding protein-like II"/>
    <property type="match status" value="1"/>
</dbReference>
<evidence type="ECO:0000313" key="7">
    <source>
        <dbReference type="Proteomes" id="UP001299970"/>
    </source>
</evidence>
<dbReference type="SUPFAM" id="SSF46785">
    <property type="entry name" value="Winged helix' DNA-binding domain"/>
    <property type="match status" value="1"/>
</dbReference>
<evidence type="ECO:0000259" key="5">
    <source>
        <dbReference type="PROSITE" id="PS50931"/>
    </source>
</evidence>
<dbReference type="PROSITE" id="PS50931">
    <property type="entry name" value="HTH_LYSR"/>
    <property type="match status" value="1"/>
</dbReference>
<dbReference type="Gene3D" id="1.10.10.10">
    <property type="entry name" value="Winged helix-like DNA-binding domain superfamily/Winged helix DNA-binding domain"/>
    <property type="match status" value="1"/>
</dbReference>
<evidence type="ECO:0000256" key="4">
    <source>
        <dbReference type="ARBA" id="ARBA00023163"/>
    </source>
</evidence>
<keyword evidence="7" id="KW-1185">Reference proteome</keyword>
<dbReference type="EMBL" id="JAKXMK010000015">
    <property type="protein sequence ID" value="MCH6167683.1"/>
    <property type="molecule type" value="Genomic_DNA"/>
</dbReference>
<keyword evidence="2" id="KW-0805">Transcription regulation</keyword>
<gene>
    <name evidence="6" type="ORF">MMF94_18510</name>
</gene>
<dbReference type="Pfam" id="PF00126">
    <property type="entry name" value="HTH_1"/>
    <property type="match status" value="1"/>
</dbReference>
<dbReference type="PRINTS" id="PR00039">
    <property type="entry name" value="HTHLYSR"/>
</dbReference>
<keyword evidence="4" id="KW-0804">Transcription</keyword>
<proteinExistence type="inferred from homology"/>
<dbReference type="InterPro" id="IPR036388">
    <property type="entry name" value="WH-like_DNA-bd_sf"/>
</dbReference>
<dbReference type="InterPro" id="IPR000847">
    <property type="entry name" value="LysR_HTH_N"/>
</dbReference>
<organism evidence="6 7">
    <name type="scientific">Pseudonocardia alaniniphila</name>
    <dbReference type="NCBI Taxonomy" id="75291"/>
    <lineage>
        <taxon>Bacteria</taxon>
        <taxon>Bacillati</taxon>
        <taxon>Actinomycetota</taxon>
        <taxon>Actinomycetes</taxon>
        <taxon>Pseudonocardiales</taxon>
        <taxon>Pseudonocardiaceae</taxon>
        <taxon>Pseudonocardia</taxon>
    </lineage>
</organism>
<dbReference type="Gene3D" id="3.40.190.290">
    <property type="match status" value="1"/>
</dbReference>
<comment type="caution">
    <text evidence="6">The sequence shown here is derived from an EMBL/GenBank/DDBJ whole genome shotgun (WGS) entry which is preliminary data.</text>
</comment>
<evidence type="ECO:0000256" key="1">
    <source>
        <dbReference type="ARBA" id="ARBA00009437"/>
    </source>
</evidence>
<protein>
    <submittedName>
        <fullName evidence="6">LysR family transcriptional regulator</fullName>
    </submittedName>
</protein>
<dbReference type="Proteomes" id="UP001299970">
    <property type="component" value="Unassembled WGS sequence"/>
</dbReference>